<dbReference type="Proteomes" id="UP000591131">
    <property type="component" value="Unassembled WGS sequence"/>
</dbReference>
<organism evidence="8 9">
    <name type="scientific">Perkinsus chesapeaki</name>
    <name type="common">Clam parasite</name>
    <name type="synonym">Perkinsus andrewsi</name>
    <dbReference type="NCBI Taxonomy" id="330153"/>
    <lineage>
        <taxon>Eukaryota</taxon>
        <taxon>Sar</taxon>
        <taxon>Alveolata</taxon>
        <taxon>Perkinsozoa</taxon>
        <taxon>Perkinsea</taxon>
        <taxon>Perkinsida</taxon>
        <taxon>Perkinsidae</taxon>
        <taxon>Perkinsus</taxon>
    </lineage>
</organism>
<dbReference type="GO" id="GO:0005509">
    <property type="term" value="F:calcium ion binding"/>
    <property type="evidence" value="ECO:0007669"/>
    <property type="project" value="InterPro"/>
</dbReference>
<keyword evidence="5" id="KW-0175">Coiled coil</keyword>
<sequence length="548" mass="61515">MAAVYEGPGQGIPGGGLFPGQQSDDHSRMELDEEKLLYIFKQMDTDQSGGIDINELGEALRMLGIKYTYSSAKKVLKSIDTDGNGTIEFHEFLEFFSKVTNPREFRELLGKQNQAFLDYKTMVEQDSSFGHRFHVPETVLCDHRLSAHMENVESVRWLNGTRFASGSLDHTVKVWDLDNADKRIASYEYPSPVYSMVASSDGKWGIVGFGNAIDSDGKIYMVVVDFESGSQTKAEVSGHDSSVFTCEISSDRMYIASGNKHGSVLLHDVRTYKLLTELRRSARIIQSVDFSDYSSLVASCGNDGDVVITDISAAPTTKSAFTIEEAAATDIVYDVVFRGEHELLTCGGDYCCKRWDMRKLTKGPVQCYLGHTSAVRRIVPSDKRDGKYFLSGCEDGCIRLWITDEMEIIQDQIHHLEMKHKRIERDFDEIKEDLHSSMEMLRKKAERENVGISARLKACQDELDYMKDCEAERRALGCVQAHLGLGGHRGAVRSMSWKGGHDPSQCSILSAGTDQSIYVHNIDLPDHKKFKKWAPHSSLVRRFSDDLS</sequence>
<dbReference type="PROSITE" id="PS50082">
    <property type="entry name" value="WD_REPEATS_2"/>
    <property type="match status" value="2"/>
</dbReference>
<proteinExistence type="predicted"/>
<dbReference type="SMART" id="SM00320">
    <property type="entry name" value="WD40"/>
    <property type="match status" value="6"/>
</dbReference>
<feature type="repeat" description="WD" evidence="4">
    <location>
        <begin position="145"/>
        <end position="185"/>
    </location>
</feature>
<name>A0A7J6MU99_PERCH</name>
<feature type="repeat" description="WD" evidence="4">
    <location>
        <begin position="368"/>
        <end position="401"/>
    </location>
</feature>
<dbReference type="InterPro" id="IPR015943">
    <property type="entry name" value="WD40/YVTN_repeat-like_dom_sf"/>
</dbReference>
<feature type="coiled-coil region" evidence="5">
    <location>
        <begin position="406"/>
        <end position="462"/>
    </location>
</feature>
<dbReference type="Gene3D" id="2.130.10.10">
    <property type="entry name" value="YVTN repeat-like/Quinoprotein amine dehydrogenase"/>
    <property type="match status" value="2"/>
</dbReference>
<dbReference type="PROSITE" id="PS50294">
    <property type="entry name" value="WD_REPEATS_REGION"/>
    <property type="match status" value="1"/>
</dbReference>
<feature type="domain" description="EF-hand" evidence="7">
    <location>
        <begin position="31"/>
        <end position="66"/>
    </location>
</feature>
<evidence type="ECO:0000256" key="2">
    <source>
        <dbReference type="ARBA" id="ARBA00022737"/>
    </source>
</evidence>
<keyword evidence="2" id="KW-0677">Repeat</keyword>
<evidence type="ECO:0000256" key="3">
    <source>
        <dbReference type="ARBA" id="ARBA00022837"/>
    </source>
</evidence>
<dbReference type="SMART" id="SM00054">
    <property type="entry name" value="EFh"/>
    <property type="match status" value="2"/>
</dbReference>
<accession>A0A7J6MU99</accession>
<dbReference type="SUPFAM" id="SSF47473">
    <property type="entry name" value="EF-hand"/>
    <property type="match status" value="1"/>
</dbReference>
<evidence type="ECO:0000256" key="6">
    <source>
        <dbReference type="SAM" id="MobiDB-lite"/>
    </source>
</evidence>
<dbReference type="Gene3D" id="1.10.238.10">
    <property type="entry name" value="EF-hand"/>
    <property type="match status" value="1"/>
</dbReference>
<dbReference type="PROSITE" id="PS50222">
    <property type="entry name" value="EF_HAND_2"/>
    <property type="match status" value="2"/>
</dbReference>
<evidence type="ECO:0000313" key="8">
    <source>
        <dbReference type="EMBL" id="KAF4675172.1"/>
    </source>
</evidence>
<dbReference type="InterPro" id="IPR001680">
    <property type="entry name" value="WD40_rpt"/>
</dbReference>
<reference evidence="8 9" key="1">
    <citation type="submission" date="2020-04" db="EMBL/GenBank/DDBJ databases">
        <title>Perkinsus chesapeaki whole genome sequence.</title>
        <authorList>
            <person name="Bogema D.R."/>
        </authorList>
    </citation>
    <scope>NUCLEOTIDE SEQUENCE [LARGE SCALE GENOMIC DNA]</scope>
    <source>
        <strain evidence="8">ATCC PRA-425</strain>
    </source>
</reference>
<dbReference type="AlphaFoldDB" id="A0A7J6MU99"/>
<feature type="domain" description="EF-hand" evidence="7">
    <location>
        <begin position="67"/>
        <end position="102"/>
    </location>
</feature>
<dbReference type="InterPro" id="IPR018247">
    <property type="entry name" value="EF_Hand_1_Ca_BS"/>
</dbReference>
<dbReference type="InterPro" id="IPR036322">
    <property type="entry name" value="WD40_repeat_dom_sf"/>
</dbReference>
<keyword evidence="3" id="KW-0106">Calcium</keyword>
<evidence type="ECO:0000313" key="9">
    <source>
        <dbReference type="Proteomes" id="UP000591131"/>
    </source>
</evidence>
<dbReference type="PROSITE" id="PS00018">
    <property type="entry name" value="EF_HAND_1"/>
    <property type="match status" value="1"/>
</dbReference>
<dbReference type="EMBL" id="JAAPAO010000051">
    <property type="protein sequence ID" value="KAF4675172.1"/>
    <property type="molecule type" value="Genomic_DNA"/>
</dbReference>
<dbReference type="PANTHER" id="PTHR19848">
    <property type="entry name" value="WD40 REPEAT PROTEIN"/>
    <property type="match status" value="1"/>
</dbReference>
<dbReference type="InterPro" id="IPR002048">
    <property type="entry name" value="EF_hand_dom"/>
</dbReference>
<dbReference type="CDD" id="cd00051">
    <property type="entry name" value="EFh"/>
    <property type="match status" value="1"/>
</dbReference>
<dbReference type="InterPro" id="IPR011992">
    <property type="entry name" value="EF-hand-dom_pair"/>
</dbReference>
<feature type="compositionally biased region" description="Gly residues" evidence="6">
    <location>
        <begin position="8"/>
        <end position="18"/>
    </location>
</feature>
<keyword evidence="9" id="KW-1185">Reference proteome</keyword>
<evidence type="ECO:0000256" key="5">
    <source>
        <dbReference type="SAM" id="Coils"/>
    </source>
</evidence>
<evidence type="ECO:0000259" key="7">
    <source>
        <dbReference type="PROSITE" id="PS50222"/>
    </source>
</evidence>
<keyword evidence="1 4" id="KW-0853">WD repeat</keyword>
<dbReference type="SUPFAM" id="SSF50978">
    <property type="entry name" value="WD40 repeat-like"/>
    <property type="match status" value="1"/>
</dbReference>
<evidence type="ECO:0000256" key="1">
    <source>
        <dbReference type="ARBA" id="ARBA00022574"/>
    </source>
</evidence>
<dbReference type="Pfam" id="PF00400">
    <property type="entry name" value="WD40"/>
    <property type="match status" value="4"/>
</dbReference>
<comment type="caution">
    <text evidence="8">The sequence shown here is derived from an EMBL/GenBank/DDBJ whole genome shotgun (WGS) entry which is preliminary data.</text>
</comment>
<gene>
    <name evidence="8" type="ORF">FOL47_008179</name>
</gene>
<dbReference type="PANTHER" id="PTHR19848:SF8">
    <property type="entry name" value="F-BOX AND WD REPEAT DOMAIN CONTAINING 7"/>
    <property type="match status" value="1"/>
</dbReference>
<protein>
    <recommendedName>
        <fullName evidence="7">EF-hand domain-containing protein</fullName>
    </recommendedName>
</protein>
<evidence type="ECO:0000256" key="4">
    <source>
        <dbReference type="PROSITE-ProRule" id="PRU00221"/>
    </source>
</evidence>
<dbReference type="Pfam" id="PF13499">
    <property type="entry name" value="EF-hand_7"/>
    <property type="match status" value="1"/>
</dbReference>
<feature type="region of interest" description="Disordered" evidence="6">
    <location>
        <begin position="1"/>
        <end position="25"/>
    </location>
</feature>
<dbReference type="OrthoDB" id="270584at2759"/>